<name>A0A2P6PPT4_ROSCH</name>
<evidence type="ECO:0000313" key="1">
    <source>
        <dbReference type="EMBL" id="PRQ23939.1"/>
    </source>
</evidence>
<dbReference type="Gramene" id="PRQ23939">
    <property type="protein sequence ID" value="PRQ23939"/>
    <property type="gene ID" value="RchiOBHm_Chr6g0266911"/>
</dbReference>
<accession>A0A2P6PPT4</accession>
<proteinExistence type="predicted"/>
<dbReference type="Proteomes" id="UP000238479">
    <property type="component" value="Chromosome 6"/>
</dbReference>
<dbReference type="AlphaFoldDB" id="A0A2P6PPT4"/>
<sequence length="171" mass="19029">MATHMISSSNHNEMMKQMKFPKFACRQTRVQSSSSSPCSVLSEFPKLKKKQPLSPQPLCADQKKKMMKVVKSLSSTATATSYSPLSPTKLHGALAKIRFADLILKAEKQMLALDKIEAVAKCELQQPYYCTLKELGILTRCDCAWSWGCWGGLTPVAIGAARSPYKGRRRK</sequence>
<reference evidence="1 2" key="1">
    <citation type="journal article" date="2018" name="Nat. Genet.">
        <title>The Rosa genome provides new insights in the design of modern roses.</title>
        <authorList>
            <person name="Bendahmane M."/>
        </authorList>
    </citation>
    <scope>NUCLEOTIDE SEQUENCE [LARGE SCALE GENOMIC DNA]</scope>
    <source>
        <strain evidence="2">cv. Old Blush</strain>
    </source>
</reference>
<gene>
    <name evidence="1" type="ORF">RchiOBHm_Chr6g0266911</name>
</gene>
<dbReference type="EMBL" id="PDCK01000044">
    <property type="protein sequence ID" value="PRQ23939.1"/>
    <property type="molecule type" value="Genomic_DNA"/>
</dbReference>
<keyword evidence="2" id="KW-1185">Reference proteome</keyword>
<protein>
    <submittedName>
        <fullName evidence="1">Uncharacterized protein</fullName>
    </submittedName>
</protein>
<evidence type="ECO:0000313" key="2">
    <source>
        <dbReference type="Proteomes" id="UP000238479"/>
    </source>
</evidence>
<organism evidence="1 2">
    <name type="scientific">Rosa chinensis</name>
    <name type="common">China rose</name>
    <dbReference type="NCBI Taxonomy" id="74649"/>
    <lineage>
        <taxon>Eukaryota</taxon>
        <taxon>Viridiplantae</taxon>
        <taxon>Streptophyta</taxon>
        <taxon>Embryophyta</taxon>
        <taxon>Tracheophyta</taxon>
        <taxon>Spermatophyta</taxon>
        <taxon>Magnoliopsida</taxon>
        <taxon>eudicotyledons</taxon>
        <taxon>Gunneridae</taxon>
        <taxon>Pentapetalae</taxon>
        <taxon>rosids</taxon>
        <taxon>fabids</taxon>
        <taxon>Rosales</taxon>
        <taxon>Rosaceae</taxon>
        <taxon>Rosoideae</taxon>
        <taxon>Rosoideae incertae sedis</taxon>
        <taxon>Rosa</taxon>
    </lineage>
</organism>
<comment type="caution">
    <text evidence="1">The sequence shown here is derived from an EMBL/GenBank/DDBJ whole genome shotgun (WGS) entry which is preliminary data.</text>
</comment>